<dbReference type="Pfam" id="PF00156">
    <property type="entry name" value="Pribosyltran"/>
    <property type="match status" value="1"/>
</dbReference>
<dbReference type="GO" id="GO:0006178">
    <property type="term" value="P:guanine salvage"/>
    <property type="evidence" value="ECO:0007669"/>
    <property type="project" value="TreeGrafter"/>
</dbReference>
<name>A0A0V0Q991_PSEPJ</name>
<dbReference type="GO" id="GO:0004422">
    <property type="term" value="F:hypoxanthine phosphoribosyltransferase activity"/>
    <property type="evidence" value="ECO:0007669"/>
    <property type="project" value="InterPro"/>
</dbReference>
<dbReference type="NCBIfam" id="TIGR01203">
    <property type="entry name" value="HGPRTase"/>
    <property type="match status" value="1"/>
</dbReference>
<evidence type="ECO:0000256" key="7">
    <source>
        <dbReference type="ARBA" id="ARBA00022676"/>
    </source>
</evidence>
<evidence type="ECO:0000256" key="13">
    <source>
        <dbReference type="RuleBase" id="RU364099"/>
    </source>
</evidence>
<dbReference type="InterPro" id="IPR050408">
    <property type="entry name" value="HGPRT"/>
</dbReference>
<comment type="caution">
    <text evidence="15">The sequence shown here is derived from an EMBL/GenBank/DDBJ whole genome shotgun (WGS) entry which is preliminary data.</text>
</comment>
<sequence>MDPSVKFVEHKGLKFQRFISKEKIDKETVRVANEISKDYSDKNPLFIGILNGAFIWTADLVRQLSFYNMEVEWCKVSSYEGTESVQMKQLVGFKQSIEGRHVIIVEDIVDSGKTMDNILIHLKSMKPASVSIATLFFKKENCKFDIPVKYQGFEIPNTFIIGYGLDFDEFGRNLPEIWHNCADEEKLKQQEKQQQQ</sequence>
<evidence type="ECO:0000256" key="9">
    <source>
        <dbReference type="ARBA" id="ARBA00022723"/>
    </source>
</evidence>
<dbReference type="CDD" id="cd06223">
    <property type="entry name" value="PRTases_typeI"/>
    <property type="match status" value="1"/>
</dbReference>
<dbReference type="GO" id="GO:0000166">
    <property type="term" value="F:nucleotide binding"/>
    <property type="evidence" value="ECO:0007669"/>
    <property type="project" value="UniProtKB-KW"/>
</dbReference>
<dbReference type="EMBL" id="LDAU01000237">
    <property type="protein sequence ID" value="KRW98596.1"/>
    <property type="molecule type" value="Genomic_DNA"/>
</dbReference>
<comment type="pathway">
    <text evidence="3 13">Purine metabolism; IMP biosynthesis via salvage pathway; IMP from hypoxanthine: step 1/1.</text>
</comment>
<keyword evidence="10 13" id="KW-0660">Purine salvage</keyword>
<evidence type="ECO:0000256" key="3">
    <source>
        <dbReference type="ARBA" id="ARBA00004669"/>
    </source>
</evidence>
<evidence type="ECO:0000256" key="6">
    <source>
        <dbReference type="ARBA" id="ARBA00022490"/>
    </source>
</evidence>
<dbReference type="GO" id="GO:0032263">
    <property type="term" value="P:GMP salvage"/>
    <property type="evidence" value="ECO:0007669"/>
    <property type="project" value="TreeGrafter"/>
</dbReference>
<dbReference type="PANTHER" id="PTHR43340:SF1">
    <property type="entry name" value="HYPOXANTHINE PHOSPHORIBOSYLTRANSFERASE"/>
    <property type="match status" value="1"/>
</dbReference>
<keyword evidence="9 13" id="KW-0479">Metal-binding</keyword>
<dbReference type="InParanoid" id="A0A0V0Q991"/>
<protein>
    <recommendedName>
        <fullName evidence="5 13">Hypoxanthine phosphoribosyltransferase</fullName>
        <ecNumber evidence="5 13">2.4.2.8</ecNumber>
    </recommendedName>
</protein>
<evidence type="ECO:0000256" key="1">
    <source>
        <dbReference type="ARBA" id="ARBA00001946"/>
    </source>
</evidence>
<dbReference type="Proteomes" id="UP000054937">
    <property type="component" value="Unassembled WGS sequence"/>
</dbReference>
<accession>A0A0V0Q991</accession>
<keyword evidence="7 13" id="KW-0328">Glycosyltransferase</keyword>
<dbReference type="OMA" id="VIFMEDI"/>
<dbReference type="OrthoDB" id="9449045at2759"/>
<organism evidence="15 16">
    <name type="scientific">Pseudocohnilembus persalinus</name>
    <name type="common">Ciliate</name>
    <dbReference type="NCBI Taxonomy" id="266149"/>
    <lineage>
        <taxon>Eukaryota</taxon>
        <taxon>Sar</taxon>
        <taxon>Alveolata</taxon>
        <taxon>Ciliophora</taxon>
        <taxon>Intramacronucleata</taxon>
        <taxon>Oligohymenophorea</taxon>
        <taxon>Scuticociliatia</taxon>
        <taxon>Philasterida</taxon>
        <taxon>Pseudocohnilembidae</taxon>
        <taxon>Pseudocohnilembus</taxon>
    </lineage>
</organism>
<proteinExistence type="inferred from homology"/>
<dbReference type="InterPro" id="IPR005904">
    <property type="entry name" value="Hxn_phspho_trans"/>
</dbReference>
<dbReference type="EC" id="2.4.2.8" evidence="5 13"/>
<keyword evidence="11 13" id="KW-0547">Nucleotide-binding</keyword>
<evidence type="ECO:0000256" key="2">
    <source>
        <dbReference type="ARBA" id="ARBA00004496"/>
    </source>
</evidence>
<evidence type="ECO:0000313" key="15">
    <source>
        <dbReference type="EMBL" id="KRW98596.1"/>
    </source>
</evidence>
<dbReference type="GO" id="GO:0000287">
    <property type="term" value="F:magnesium ion binding"/>
    <property type="evidence" value="ECO:0007669"/>
    <property type="project" value="TreeGrafter"/>
</dbReference>
<comment type="catalytic activity">
    <reaction evidence="13">
        <text>IMP + diphosphate = hypoxanthine + 5-phospho-alpha-D-ribose 1-diphosphate</text>
        <dbReference type="Rhea" id="RHEA:17973"/>
        <dbReference type="ChEBI" id="CHEBI:17368"/>
        <dbReference type="ChEBI" id="CHEBI:33019"/>
        <dbReference type="ChEBI" id="CHEBI:58017"/>
        <dbReference type="ChEBI" id="CHEBI:58053"/>
        <dbReference type="EC" id="2.4.2.8"/>
    </reaction>
</comment>
<evidence type="ECO:0000259" key="14">
    <source>
        <dbReference type="Pfam" id="PF00156"/>
    </source>
</evidence>
<evidence type="ECO:0000256" key="8">
    <source>
        <dbReference type="ARBA" id="ARBA00022679"/>
    </source>
</evidence>
<gene>
    <name evidence="15" type="ORF">PPERSA_06400</name>
</gene>
<evidence type="ECO:0000256" key="11">
    <source>
        <dbReference type="ARBA" id="ARBA00022741"/>
    </source>
</evidence>
<comment type="similarity">
    <text evidence="4 13">Belongs to the purine/pyrimidine phosphoribosyltransferase family.</text>
</comment>
<keyword evidence="12 13" id="KW-0460">Magnesium</keyword>
<dbReference type="Gene3D" id="3.40.50.2020">
    <property type="match status" value="1"/>
</dbReference>
<evidence type="ECO:0000256" key="12">
    <source>
        <dbReference type="ARBA" id="ARBA00022842"/>
    </source>
</evidence>
<evidence type="ECO:0000256" key="5">
    <source>
        <dbReference type="ARBA" id="ARBA00011895"/>
    </source>
</evidence>
<dbReference type="UniPathway" id="UPA00591">
    <property type="reaction ID" value="UER00648"/>
</dbReference>
<dbReference type="GO" id="GO:0006166">
    <property type="term" value="P:purine ribonucleoside salvage"/>
    <property type="evidence" value="ECO:0007669"/>
    <property type="project" value="UniProtKB-KW"/>
</dbReference>
<keyword evidence="8 13" id="KW-0808">Transferase</keyword>
<dbReference type="AlphaFoldDB" id="A0A0V0Q991"/>
<reference evidence="15 16" key="1">
    <citation type="journal article" date="2015" name="Sci. Rep.">
        <title>Genome of the facultative scuticociliatosis pathogen Pseudocohnilembus persalinus provides insight into its virulence through horizontal gene transfer.</title>
        <authorList>
            <person name="Xiong J."/>
            <person name="Wang G."/>
            <person name="Cheng J."/>
            <person name="Tian M."/>
            <person name="Pan X."/>
            <person name="Warren A."/>
            <person name="Jiang C."/>
            <person name="Yuan D."/>
            <person name="Miao W."/>
        </authorList>
    </citation>
    <scope>NUCLEOTIDE SEQUENCE [LARGE SCALE GENOMIC DNA]</scope>
    <source>
        <strain evidence="15">36N120E</strain>
    </source>
</reference>
<evidence type="ECO:0000313" key="16">
    <source>
        <dbReference type="Proteomes" id="UP000054937"/>
    </source>
</evidence>
<dbReference type="InterPro" id="IPR029057">
    <property type="entry name" value="PRTase-like"/>
</dbReference>
<comment type="cofactor">
    <cofactor evidence="1 13">
        <name>Mg(2+)</name>
        <dbReference type="ChEBI" id="CHEBI:18420"/>
    </cofactor>
</comment>
<feature type="domain" description="Phosphoribosyltransferase" evidence="14">
    <location>
        <begin position="27"/>
        <end position="167"/>
    </location>
</feature>
<dbReference type="PANTHER" id="PTHR43340">
    <property type="entry name" value="HYPOXANTHINE-GUANINE PHOSPHORIBOSYLTRANSFERASE"/>
    <property type="match status" value="1"/>
</dbReference>
<dbReference type="GO" id="GO:0005829">
    <property type="term" value="C:cytosol"/>
    <property type="evidence" value="ECO:0007669"/>
    <property type="project" value="TreeGrafter"/>
</dbReference>
<dbReference type="SUPFAM" id="SSF53271">
    <property type="entry name" value="PRTase-like"/>
    <property type="match status" value="1"/>
</dbReference>
<dbReference type="FunCoup" id="A0A0V0Q991">
    <property type="interactions" value="23"/>
</dbReference>
<keyword evidence="6 13" id="KW-0963">Cytoplasm</keyword>
<dbReference type="InterPro" id="IPR000836">
    <property type="entry name" value="PRTase_dom"/>
</dbReference>
<evidence type="ECO:0000256" key="4">
    <source>
        <dbReference type="ARBA" id="ARBA00008391"/>
    </source>
</evidence>
<dbReference type="GO" id="GO:0046100">
    <property type="term" value="P:hypoxanthine metabolic process"/>
    <property type="evidence" value="ECO:0007669"/>
    <property type="project" value="TreeGrafter"/>
</dbReference>
<evidence type="ECO:0000256" key="10">
    <source>
        <dbReference type="ARBA" id="ARBA00022726"/>
    </source>
</evidence>
<comment type="subcellular location">
    <subcellularLocation>
        <location evidence="2 13">Cytoplasm</location>
    </subcellularLocation>
</comment>
<keyword evidence="16" id="KW-1185">Reference proteome</keyword>
<dbReference type="GO" id="GO:0032264">
    <property type="term" value="P:IMP salvage"/>
    <property type="evidence" value="ECO:0007669"/>
    <property type="project" value="UniProtKB-UniPathway"/>
</dbReference>